<dbReference type="AlphaFoldDB" id="A0AAU8K6D5"/>
<reference evidence="2" key="1">
    <citation type="submission" date="2024-06" db="EMBL/GenBank/DDBJ databases">
        <title>The genome sequences of Kitasatospora sp. strain HUAS MG31.</title>
        <authorList>
            <person name="Mo P."/>
        </authorList>
    </citation>
    <scope>NUCLEOTIDE SEQUENCE</scope>
    <source>
        <strain evidence="2">HUAS MG31</strain>
    </source>
</reference>
<evidence type="ECO:0000256" key="1">
    <source>
        <dbReference type="SAM" id="MobiDB-lite"/>
    </source>
</evidence>
<dbReference type="EMBL" id="CP159872">
    <property type="protein sequence ID" value="XCM83583.1"/>
    <property type="molecule type" value="Genomic_DNA"/>
</dbReference>
<feature type="region of interest" description="Disordered" evidence="1">
    <location>
        <begin position="1"/>
        <end position="22"/>
    </location>
</feature>
<protein>
    <submittedName>
        <fullName evidence="2">DUF6193 family natural product biosynthesis protein</fullName>
    </submittedName>
</protein>
<evidence type="ECO:0000313" key="2">
    <source>
        <dbReference type="EMBL" id="XCM83583.1"/>
    </source>
</evidence>
<accession>A0AAU8K6D5</accession>
<dbReference type="RefSeq" id="WP_354644519.1">
    <property type="nucleotide sequence ID" value="NZ_CP159872.1"/>
</dbReference>
<gene>
    <name evidence="2" type="ORF">ABWK59_33995</name>
</gene>
<dbReference type="InterPro" id="IPR045682">
    <property type="entry name" value="DUF6193"/>
</dbReference>
<dbReference type="Pfam" id="PF19692">
    <property type="entry name" value="DUF6193"/>
    <property type="match status" value="1"/>
</dbReference>
<dbReference type="KEGG" id="kcm:ABWK59_33995"/>
<proteinExistence type="predicted"/>
<feature type="compositionally biased region" description="Pro residues" evidence="1">
    <location>
        <begin position="7"/>
        <end position="16"/>
    </location>
</feature>
<organism evidence="2">
    <name type="scientific">Kitasatospora camelliae</name>
    <dbReference type="NCBI Taxonomy" id="3156397"/>
    <lineage>
        <taxon>Bacteria</taxon>
        <taxon>Bacillati</taxon>
        <taxon>Actinomycetota</taxon>
        <taxon>Actinomycetes</taxon>
        <taxon>Kitasatosporales</taxon>
        <taxon>Streptomycetaceae</taxon>
        <taxon>Kitasatospora</taxon>
    </lineage>
</organism>
<name>A0AAU8K6D5_9ACTN</name>
<sequence length="246" mass="27132">MISSTPNPDPNPNPDPPEPDGGLAASLNRTAARLGLALAAPAHPDQRRAEYADGDGSRVVVADLYRAPGYWMQCHRQGAWLAFGVAEDLAGVVTAAAAWMGGAGVERTRQAAPFIRFRDWALAHEREPLDPVELAWQHQLDWMHLSPDAYRPRARSLAMLEAAYADPRLRRLTPVFSHFTLRLSSTTTFPHVRVGGSIDPFHERHWYGVKDMRGHLVARTETPEEAVALVAAMLPHDTEQDTGPAR</sequence>